<comment type="caution">
    <text evidence="2">The sequence shown here is derived from an EMBL/GenBank/DDBJ whole genome shotgun (WGS) entry which is preliminary data.</text>
</comment>
<evidence type="ECO:0000313" key="2">
    <source>
        <dbReference type="EMBL" id="RSH86685.1"/>
    </source>
</evidence>
<name>A0A427Y6H6_9TREE</name>
<dbReference type="OrthoDB" id="3215314at2759"/>
<dbReference type="AlphaFoldDB" id="A0A427Y6H6"/>
<reference evidence="2 3" key="1">
    <citation type="submission" date="2018-11" db="EMBL/GenBank/DDBJ databases">
        <title>Genome sequence of Apiotrichum porosum DSM 27194.</title>
        <authorList>
            <person name="Aliyu H."/>
            <person name="Gorte O."/>
            <person name="Ochsenreither K."/>
        </authorList>
    </citation>
    <scope>NUCLEOTIDE SEQUENCE [LARGE SCALE GENOMIC DNA]</scope>
    <source>
        <strain evidence="2 3">DSM 27194</strain>
    </source>
</reference>
<dbReference type="InterPro" id="IPR032675">
    <property type="entry name" value="LRR_dom_sf"/>
</dbReference>
<feature type="compositionally biased region" description="Basic and acidic residues" evidence="1">
    <location>
        <begin position="728"/>
        <end position="742"/>
    </location>
</feature>
<dbReference type="Proteomes" id="UP000279236">
    <property type="component" value="Unassembled WGS sequence"/>
</dbReference>
<feature type="region of interest" description="Disordered" evidence="1">
    <location>
        <begin position="669"/>
        <end position="754"/>
    </location>
</feature>
<dbReference type="EMBL" id="RSCE01000002">
    <property type="protein sequence ID" value="RSH86685.1"/>
    <property type="molecule type" value="Genomic_DNA"/>
</dbReference>
<proteinExistence type="predicted"/>
<keyword evidence="3" id="KW-1185">Reference proteome</keyword>
<feature type="compositionally biased region" description="Basic and acidic residues" evidence="1">
    <location>
        <begin position="669"/>
        <end position="680"/>
    </location>
</feature>
<feature type="compositionally biased region" description="Polar residues" evidence="1">
    <location>
        <begin position="610"/>
        <end position="632"/>
    </location>
</feature>
<dbReference type="Gene3D" id="3.80.10.10">
    <property type="entry name" value="Ribonuclease Inhibitor"/>
    <property type="match status" value="1"/>
</dbReference>
<dbReference type="SUPFAM" id="SSF52047">
    <property type="entry name" value="RNI-like"/>
    <property type="match status" value="1"/>
</dbReference>
<accession>A0A427Y6H6</accession>
<protein>
    <submittedName>
        <fullName evidence="2">Uncharacterized protein</fullName>
    </submittedName>
</protein>
<dbReference type="RefSeq" id="XP_028479470.1">
    <property type="nucleotide sequence ID" value="XM_028620498.1"/>
</dbReference>
<gene>
    <name evidence="2" type="ORF">EHS24_004956</name>
</gene>
<sequence length="754" mass="82078">MNETAYGGLGVTPLWLLRPLPLARINPAAADRPTTHRGKADSLRSCCLSVISRSFETYDPTTLAALPPILAGVVMARVRADRRYPAGGGQADPVSRARPDEATMWAYSVLADPEGGVEKTPSHTLALPTHMTCAQLPQNKVARYEHPFTALPRLFESLNLDTFSLLTTLSLSGINASVDDNSLQNLRWCTHLTVLRMKGCSRVTDDGIRMLSAALVLPTEFEEGRGMCRLRAWYLHSCMGVGDRSMRSFARWPGLSVLDVRDTSCTEAALGILNRTGTSLFGGLQPPFQSCTEGLKGLFTPSDESEDVLNKLCLTLLKPDLPTGAGRRYLALHLVHADEPPRDEWLHAPLVSQRASRMLGGKEASRFVSGGVGQLYGSGVERIVDEEHAKRKKLALALEFEAEEAHALKCMSAGVAPPERRMDREWRERREMWAQEAADKKSGAYQWSSEYSHPHIVGKAFKDPGGDANERSRAFFSTNARRLAREDEDGDDLVGGSVHLMMVRMAHPEWTRLAWAVGGVSNKPDDVIRVRKRNTADVADILSFTQDVKRAVGSSSQPQMVANAFSPWSSPSPTRLASSPERKPSRAEPTGTVSQKAKPSPFVRGEVAGPSSQSTKPTPFCRASSSASQRPTGRQAGHNPFRAAAPTTSRSGVRALDVKTEVDVDVKPGIKKETKSDPLARVKPGSNARPIATKKDPLAFVKPSPGGSKKENKGDPLAFVGSSAGAKRKWDARGEQSDDAQPKPKGLKMFFKPL</sequence>
<organism evidence="2 3">
    <name type="scientific">Apiotrichum porosum</name>
    <dbReference type="NCBI Taxonomy" id="105984"/>
    <lineage>
        <taxon>Eukaryota</taxon>
        <taxon>Fungi</taxon>
        <taxon>Dikarya</taxon>
        <taxon>Basidiomycota</taxon>
        <taxon>Agaricomycotina</taxon>
        <taxon>Tremellomycetes</taxon>
        <taxon>Trichosporonales</taxon>
        <taxon>Trichosporonaceae</taxon>
        <taxon>Apiotrichum</taxon>
    </lineage>
</organism>
<dbReference type="GeneID" id="39589499"/>
<feature type="compositionally biased region" description="Polar residues" evidence="1">
    <location>
        <begin position="554"/>
        <end position="577"/>
    </location>
</feature>
<evidence type="ECO:0000313" key="3">
    <source>
        <dbReference type="Proteomes" id="UP000279236"/>
    </source>
</evidence>
<feature type="region of interest" description="Disordered" evidence="1">
    <location>
        <begin position="554"/>
        <end position="656"/>
    </location>
</feature>
<evidence type="ECO:0000256" key="1">
    <source>
        <dbReference type="SAM" id="MobiDB-lite"/>
    </source>
</evidence>